<dbReference type="GeneID" id="111290715"/>
<name>A0A6P5YC53_DURZI</name>
<dbReference type="InterPro" id="IPR011009">
    <property type="entry name" value="Kinase-like_dom_sf"/>
</dbReference>
<dbReference type="GO" id="GO:0005524">
    <property type="term" value="F:ATP binding"/>
    <property type="evidence" value="ECO:0007669"/>
    <property type="project" value="InterPro"/>
</dbReference>
<sequence length="720" mass="82591">MEQFRQIGEVLGSLTALMVLQDDIQINRRQCCLLFDIFSLAFNTIAEEIRMNLKLEEKNTKWNALESPLRELQRIFKEGELYVKQCMDKKDWWVKAINLHQNKDCVDNHIHNLLSHFPAIIEAIETAGEIAGLDQDEMQRRRVALARKYDKEWNDPKLFQFRFGKQYLIPRDICTRFQSAWREDRWNLVEALREKKSSESATKNQQRLAGLLIKKIIGAEAYNDKLFPSSILYGGDYLVRRRLGGQYKEIQWLGDNFVLRHFFGEVEPACSEISTLLSLSHPNILQYLCGFHDEEKKEVMLVLELMNKDLSSYMKENCGSRRRILFSFPVVVDLMFQIARGMEYLHSQKIYHGELNPSNIFMKARNSSEGYFHLKISGYGLSTVKTRSSTNSSPKPIDPSPCIWYAPEVLLEQEQPGNYTTTFKYTEKADVYSFGMLCFELLTGKVPFEDGHLQGEKVSRNIRAGERPLFPYTAPKYLVSLTKRCWHTDPNQRPSFSSICRILRYIKKFLVMNADHDQPELQFPVADYCEIEAWFLKFTANGAFSPLSVAQIPFQMFAYRLAEKDRTILNTKDKNGELAIEAASICRDENNSTVEDPLTAASDTKSVASDVKSVCSDIKSVCSDMRSIYSEIPEKRSINFDTPQRRSICTKIPEKKILLTKKNTNVKAKKCSGTSNGQSAPPPTLNRGHSVRINRESRLPLITSSLSKGRQRAAGGHTSD</sequence>
<dbReference type="GO" id="GO:0005737">
    <property type="term" value="C:cytoplasm"/>
    <property type="evidence" value="ECO:0007669"/>
    <property type="project" value="TreeGrafter"/>
</dbReference>
<feature type="compositionally biased region" description="Polar residues" evidence="1">
    <location>
        <begin position="668"/>
        <end position="679"/>
    </location>
</feature>
<dbReference type="RefSeq" id="XP_022737885.1">
    <property type="nucleotide sequence ID" value="XM_022882150.1"/>
</dbReference>
<dbReference type="FunFam" id="1.10.510.10:FF:000778">
    <property type="entry name" value="Kinase family protein"/>
    <property type="match status" value="1"/>
</dbReference>
<dbReference type="InterPro" id="IPR001245">
    <property type="entry name" value="Ser-Thr/Tyr_kinase_cat_dom"/>
</dbReference>
<feature type="domain" description="Protein kinase" evidence="2">
    <location>
        <begin position="211"/>
        <end position="510"/>
    </location>
</feature>
<dbReference type="Proteomes" id="UP000515121">
    <property type="component" value="Unplaced"/>
</dbReference>
<dbReference type="PROSITE" id="PS50011">
    <property type="entry name" value="PROTEIN_KINASE_DOM"/>
    <property type="match status" value="1"/>
</dbReference>
<dbReference type="InterPro" id="IPR000719">
    <property type="entry name" value="Prot_kinase_dom"/>
</dbReference>
<dbReference type="InterPro" id="IPR050167">
    <property type="entry name" value="Ser_Thr_protein_kinase"/>
</dbReference>
<feature type="region of interest" description="Disordered" evidence="1">
    <location>
        <begin position="668"/>
        <end position="720"/>
    </location>
</feature>
<protein>
    <submittedName>
        <fullName evidence="4">Mitogen-activated protein kinase kinase kinase 7-like</fullName>
    </submittedName>
</protein>
<keyword evidence="3" id="KW-1185">Reference proteome</keyword>
<dbReference type="GO" id="GO:0007165">
    <property type="term" value="P:signal transduction"/>
    <property type="evidence" value="ECO:0007669"/>
    <property type="project" value="TreeGrafter"/>
</dbReference>
<dbReference type="AlphaFoldDB" id="A0A6P5YC53"/>
<gene>
    <name evidence="4" type="primary">LOC111290715</name>
</gene>
<dbReference type="Pfam" id="PF06760">
    <property type="entry name" value="DUF1221"/>
    <property type="match status" value="1"/>
</dbReference>
<dbReference type="KEGG" id="dzi:111290715"/>
<dbReference type="Gene3D" id="1.10.510.10">
    <property type="entry name" value="Transferase(Phosphotransferase) domain 1"/>
    <property type="match status" value="1"/>
</dbReference>
<evidence type="ECO:0000313" key="3">
    <source>
        <dbReference type="Proteomes" id="UP000515121"/>
    </source>
</evidence>
<evidence type="ECO:0000313" key="4">
    <source>
        <dbReference type="RefSeq" id="XP_022737885.1"/>
    </source>
</evidence>
<dbReference type="OrthoDB" id="4062651at2759"/>
<dbReference type="PANTHER" id="PTHR23257">
    <property type="entry name" value="SERINE-THREONINE PROTEIN KINASE"/>
    <property type="match status" value="1"/>
</dbReference>
<dbReference type="InterPro" id="IPR010632">
    <property type="entry name" value="DUF1221"/>
</dbReference>
<reference evidence="4" key="1">
    <citation type="submission" date="2025-08" db="UniProtKB">
        <authorList>
            <consortium name="RefSeq"/>
        </authorList>
    </citation>
    <scope>IDENTIFICATION</scope>
    <source>
        <tissue evidence="4">Fruit stalk</tissue>
    </source>
</reference>
<organism evidence="3 4">
    <name type="scientific">Durio zibethinus</name>
    <name type="common">Durian</name>
    <dbReference type="NCBI Taxonomy" id="66656"/>
    <lineage>
        <taxon>Eukaryota</taxon>
        <taxon>Viridiplantae</taxon>
        <taxon>Streptophyta</taxon>
        <taxon>Embryophyta</taxon>
        <taxon>Tracheophyta</taxon>
        <taxon>Spermatophyta</taxon>
        <taxon>Magnoliopsida</taxon>
        <taxon>eudicotyledons</taxon>
        <taxon>Gunneridae</taxon>
        <taxon>Pentapetalae</taxon>
        <taxon>rosids</taxon>
        <taxon>malvids</taxon>
        <taxon>Malvales</taxon>
        <taxon>Malvaceae</taxon>
        <taxon>Helicteroideae</taxon>
        <taxon>Durio</taxon>
    </lineage>
</organism>
<dbReference type="PANTHER" id="PTHR23257:SF935">
    <property type="entry name" value="PROTEIN KINASE FAMILY PROTEIN"/>
    <property type="match status" value="1"/>
</dbReference>
<dbReference type="Pfam" id="PF07714">
    <property type="entry name" value="PK_Tyr_Ser-Thr"/>
    <property type="match status" value="1"/>
</dbReference>
<evidence type="ECO:0000259" key="2">
    <source>
        <dbReference type="PROSITE" id="PS50011"/>
    </source>
</evidence>
<proteinExistence type="predicted"/>
<evidence type="ECO:0000256" key="1">
    <source>
        <dbReference type="SAM" id="MobiDB-lite"/>
    </source>
</evidence>
<accession>A0A6P5YC53</accession>
<dbReference type="GO" id="GO:0004672">
    <property type="term" value="F:protein kinase activity"/>
    <property type="evidence" value="ECO:0007669"/>
    <property type="project" value="InterPro"/>
</dbReference>
<dbReference type="SUPFAM" id="SSF56112">
    <property type="entry name" value="Protein kinase-like (PK-like)"/>
    <property type="match status" value="1"/>
</dbReference>